<comment type="caution">
    <text evidence="3">The sequence shown here is derived from an EMBL/GenBank/DDBJ whole genome shotgun (WGS) entry which is preliminary data.</text>
</comment>
<dbReference type="AlphaFoldDB" id="A0A4R5VJ70"/>
<evidence type="ECO:0000313" key="3">
    <source>
        <dbReference type="EMBL" id="TDK54062.1"/>
    </source>
</evidence>
<accession>A0A4R5VJ70</accession>
<keyword evidence="1" id="KW-0812">Transmembrane</keyword>
<gene>
    <name evidence="3" type="ORF">E2K98_29765</name>
    <name evidence="2" type="ORF">RCG21_08415</name>
</gene>
<feature type="transmembrane region" description="Helical" evidence="1">
    <location>
        <begin position="136"/>
        <end position="156"/>
    </location>
</feature>
<reference evidence="3 4" key="1">
    <citation type="submission" date="2019-03" db="EMBL/GenBank/DDBJ databases">
        <title>Bacillus niacini sp. nov. a Nicotinate-Metabolizing Mesophile Isolated from Soil.</title>
        <authorList>
            <person name="Zhang G."/>
        </authorList>
    </citation>
    <scope>NUCLEOTIDE SEQUENCE [LARGE SCALE GENOMIC DNA]</scope>
    <source>
        <strain evidence="3 4">WN066</strain>
    </source>
</reference>
<keyword evidence="1" id="KW-0472">Membrane</keyword>
<dbReference type="NCBIfam" id="NF041644">
    <property type="entry name" value="CBO0543_fam"/>
    <property type="match status" value="1"/>
</dbReference>
<proteinExistence type="predicted"/>
<dbReference type="Proteomes" id="UP001178888">
    <property type="component" value="Unassembled WGS sequence"/>
</dbReference>
<dbReference type="RefSeq" id="WP_133340559.1">
    <property type="nucleotide sequence ID" value="NZ_JAVGVR010000001.1"/>
</dbReference>
<evidence type="ECO:0000256" key="1">
    <source>
        <dbReference type="SAM" id="Phobius"/>
    </source>
</evidence>
<dbReference type="Proteomes" id="UP000295132">
    <property type="component" value="Unassembled WGS sequence"/>
</dbReference>
<organism evidence="3 4">
    <name type="scientific">Bacillus salipaludis</name>
    <dbReference type="NCBI Taxonomy" id="2547811"/>
    <lineage>
        <taxon>Bacteria</taxon>
        <taxon>Bacillati</taxon>
        <taxon>Bacillota</taxon>
        <taxon>Bacilli</taxon>
        <taxon>Bacillales</taxon>
        <taxon>Bacillaceae</taxon>
        <taxon>Bacillus</taxon>
    </lineage>
</organism>
<dbReference type="EMBL" id="SMYO01000058">
    <property type="protein sequence ID" value="TDK54062.1"/>
    <property type="molecule type" value="Genomic_DNA"/>
</dbReference>
<feature type="transmembrane region" description="Helical" evidence="1">
    <location>
        <begin position="69"/>
        <end position="86"/>
    </location>
</feature>
<dbReference type="InterPro" id="IPR048147">
    <property type="entry name" value="CBO0543-like"/>
</dbReference>
<name>A0A4R5VJ70_9BACI</name>
<reference evidence="2" key="2">
    <citation type="submission" date="2023-08" db="EMBL/GenBank/DDBJ databases">
        <title>Nitrogen cycling bacteria in agricultural field soils.</title>
        <authorList>
            <person name="Jang J."/>
        </authorList>
    </citation>
    <scope>NUCLEOTIDE SEQUENCE</scope>
    <source>
        <strain evidence="2">PS3-36</strain>
    </source>
</reference>
<protein>
    <submittedName>
        <fullName evidence="2">CBO0543 family protein</fullName>
    </submittedName>
</protein>
<evidence type="ECO:0000313" key="4">
    <source>
        <dbReference type="Proteomes" id="UP000295132"/>
    </source>
</evidence>
<dbReference type="EMBL" id="JAVGVR010000001">
    <property type="protein sequence ID" value="MDQ6596402.1"/>
    <property type="molecule type" value="Genomic_DNA"/>
</dbReference>
<sequence>MTDRKILKFLWLLGLVLLFPTLLKKPIKEQLIIFLLSSFFNTPLDNYLVSKDRLEYPVRLKNERKFTKGSFLYDSILCPLITVWYYQSTQKTKKLSEIILKTFLFTTPQVILEALMERFTRTINYKKGWKWYHSFIGIFLLKLYIRGFVGLINLISYAQHSSEKAKGTH</sequence>
<keyword evidence="5" id="KW-1185">Reference proteome</keyword>
<evidence type="ECO:0000313" key="5">
    <source>
        <dbReference type="Proteomes" id="UP001178888"/>
    </source>
</evidence>
<keyword evidence="1" id="KW-1133">Transmembrane helix</keyword>
<evidence type="ECO:0000313" key="2">
    <source>
        <dbReference type="EMBL" id="MDQ6596402.1"/>
    </source>
</evidence>